<keyword evidence="9" id="KW-0687">Ribonucleoprotein</keyword>
<dbReference type="Pfam" id="PF00448">
    <property type="entry name" value="SRP54"/>
    <property type="match status" value="1"/>
</dbReference>
<dbReference type="CDD" id="cd17875">
    <property type="entry name" value="SRP54_G"/>
    <property type="match status" value="1"/>
</dbReference>
<name>A0ABQ7HXI9_9MICR</name>
<dbReference type="Proteomes" id="UP001516464">
    <property type="component" value="Unassembled WGS sequence"/>
</dbReference>
<evidence type="ECO:0000256" key="10">
    <source>
        <dbReference type="ARBA" id="ARBA00034905"/>
    </source>
</evidence>
<organism evidence="14 15">
    <name type="scientific">Astathelohania contejeani</name>
    <dbReference type="NCBI Taxonomy" id="164912"/>
    <lineage>
        <taxon>Eukaryota</taxon>
        <taxon>Fungi</taxon>
        <taxon>Fungi incertae sedis</taxon>
        <taxon>Microsporidia</taxon>
        <taxon>Astathelohaniidae</taxon>
        <taxon>Astathelohania</taxon>
    </lineage>
</organism>
<comment type="caution">
    <text evidence="14">The sequence shown here is derived from an EMBL/GenBank/DDBJ whole genome shotgun (WGS) entry which is preliminary data.</text>
</comment>
<dbReference type="InterPro" id="IPR036891">
    <property type="entry name" value="Signal_recog_part_SRP54_M_sf"/>
</dbReference>
<dbReference type="SMART" id="SM00962">
    <property type="entry name" value="SRP54"/>
    <property type="match status" value="1"/>
</dbReference>
<keyword evidence="15" id="KW-1185">Reference proteome</keyword>
<dbReference type="PROSITE" id="PS00300">
    <property type="entry name" value="SRP54"/>
    <property type="match status" value="1"/>
</dbReference>
<evidence type="ECO:0000256" key="1">
    <source>
        <dbReference type="ARBA" id="ARBA00004496"/>
    </source>
</evidence>
<dbReference type="InterPro" id="IPR000897">
    <property type="entry name" value="SRP54_GTPase_dom"/>
</dbReference>
<proteinExistence type="inferred from homology"/>
<evidence type="ECO:0000256" key="4">
    <source>
        <dbReference type="ARBA" id="ARBA00022741"/>
    </source>
</evidence>
<keyword evidence="4" id="KW-0547">Nucleotide-binding</keyword>
<keyword evidence="8" id="KW-0733">Signal recognition particle</keyword>
<keyword evidence="5" id="KW-0378">Hydrolase</keyword>
<protein>
    <recommendedName>
        <fullName evidence="11">signal-recognition-particle GTPase</fullName>
        <ecNumber evidence="11">3.6.5.4</ecNumber>
    </recommendedName>
    <alternativeName>
        <fullName evidence="10">Signal recognition particle 54 kDa protein homolog</fullName>
    </alternativeName>
</protein>
<dbReference type="EMBL" id="SBIQ01000163">
    <property type="protein sequence ID" value="KAF7682883.1"/>
    <property type="molecule type" value="Genomic_DNA"/>
</dbReference>
<comment type="catalytic activity">
    <reaction evidence="12">
        <text>GTP + H2O = GDP + phosphate + H(+)</text>
        <dbReference type="Rhea" id="RHEA:19669"/>
        <dbReference type="ChEBI" id="CHEBI:15377"/>
        <dbReference type="ChEBI" id="CHEBI:15378"/>
        <dbReference type="ChEBI" id="CHEBI:37565"/>
        <dbReference type="ChEBI" id="CHEBI:43474"/>
        <dbReference type="ChEBI" id="CHEBI:58189"/>
        <dbReference type="EC" id="3.6.5.4"/>
    </reaction>
    <physiologicalReaction direction="left-to-right" evidence="12">
        <dbReference type="Rhea" id="RHEA:19670"/>
    </physiologicalReaction>
</comment>
<keyword evidence="6" id="KW-0694">RNA-binding</keyword>
<evidence type="ECO:0000313" key="15">
    <source>
        <dbReference type="Proteomes" id="UP001516464"/>
    </source>
</evidence>
<dbReference type="SUPFAM" id="SSF47446">
    <property type="entry name" value="Signal peptide-binding domain"/>
    <property type="match status" value="1"/>
</dbReference>
<evidence type="ECO:0000256" key="7">
    <source>
        <dbReference type="ARBA" id="ARBA00023134"/>
    </source>
</evidence>
<dbReference type="SMART" id="SM00963">
    <property type="entry name" value="SRP54_N"/>
    <property type="match status" value="1"/>
</dbReference>
<dbReference type="Pfam" id="PF02978">
    <property type="entry name" value="SRP_SPB"/>
    <property type="match status" value="1"/>
</dbReference>
<evidence type="ECO:0000256" key="6">
    <source>
        <dbReference type="ARBA" id="ARBA00022884"/>
    </source>
</evidence>
<comment type="subcellular location">
    <subcellularLocation>
        <location evidence="1">Cytoplasm</location>
    </subcellularLocation>
</comment>
<dbReference type="Gene3D" id="3.40.50.300">
    <property type="entry name" value="P-loop containing nucleotide triphosphate hydrolases"/>
    <property type="match status" value="1"/>
</dbReference>
<dbReference type="InterPro" id="IPR027417">
    <property type="entry name" value="P-loop_NTPase"/>
</dbReference>
<dbReference type="SMART" id="SM00382">
    <property type="entry name" value="AAA"/>
    <property type="match status" value="1"/>
</dbReference>
<reference evidence="14 15" key="1">
    <citation type="submission" date="2019-01" db="EMBL/GenBank/DDBJ databases">
        <title>Genomes sequencing and comparative genomics of infectious freshwater microsporidia, Cucumispora dikerogammari and Thelohania contejeani.</title>
        <authorList>
            <person name="Cormier A."/>
            <person name="Giraud I."/>
            <person name="Wattier R."/>
            <person name="Teixeira M."/>
            <person name="Grandjean F."/>
            <person name="Rigaud T."/>
            <person name="Cordaux R."/>
        </authorList>
    </citation>
    <scope>NUCLEOTIDE SEQUENCE [LARGE SCALE GENOMIC DNA]</scope>
    <source>
        <strain evidence="14">T1</strain>
        <tissue evidence="14">Spores</tissue>
    </source>
</reference>
<dbReference type="InterPro" id="IPR036225">
    <property type="entry name" value="SRP/SRP_N"/>
</dbReference>
<dbReference type="InterPro" id="IPR022941">
    <property type="entry name" value="SRP54"/>
</dbReference>
<evidence type="ECO:0000256" key="3">
    <source>
        <dbReference type="ARBA" id="ARBA00022490"/>
    </source>
</evidence>
<dbReference type="InterPro" id="IPR004125">
    <property type="entry name" value="Signal_recog_particle_SRP54_M"/>
</dbReference>
<dbReference type="PANTHER" id="PTHR11564">
    <property type="entry name" value="SIGNAL RECOGNITION PARTICLE 54K PROTEIN SRP54"/>
    <property type="match status" value="1"/>
</dbReference>
<evidence type="ECO:0000256" key="9">
    <source>
        <dbReference type="ARBA" id="ARBA00023274"/>
    </source>
</evidence>
<dbReference type="HAMAP" id="MF_00306">
    <property type="entry name" value="SRP54"/>
    <property type="match status" value="1"/>
</dbReference>
<keyword evidence="3" id="KW-0963">Cytoplasm</keyword>
<dbReference type="Pfam" id="PF02881">
    <property type="entry name" value="SRP54_N"/>
    <property type="match status" value="1"/>
</dbReference>
<dbReference type="Gene3D" id="1.20.120.140">
    <property type="entry name" value="Signal recognition particle SRP54, nucleotide-binding domain"/>
    <property type="match status" value="1"/>
</dbReference>
<dbReference type="InterPro" id="IPR003593">
    <property type="entry name" value="AAA+_ATPase"/>
</dbReference>
<dbReference type="EC" id="3.6.5.4" evidence="11"/>
<dbReference type="InterPro" id="IPR013822">
    <property type="entry name" value="Signal_recog_particl_SRP54_hlx"/>
</dbReference>
<evidence type="ECO:0000256" key="12">
    <source>
        <dbReference type="ARBA" id="ARBA00048157"/>
    </source>
</evidence>
<dbReference type="SUPFAM" id="SSF47364">
    <property type="entry name" value="Domain of the SRP/SRP receptor G-proteins"/>
    <property type="match status" value="1"/>
</dbReference>
<comment type="similarity">
    <text evidence="2">Belongs to the GTP-binding SRP family. SRP54 subfamily.</text>
</comment>
<dbReference type="PANTHER" id="PTHR11564:SF5">
    <property type="entry name" value="SIGNAL RECOGNITION PARTICLE SUBUNIT SRP54"/>
    <property type="match status" value="1"/>
</dbReference>
<evidence type="ECO:0000259" key="13">
    <source>
        <dbReference type="PROSITE" id="PS00300"/>
    </source>
</evidence>
<evidence type="ECO:0000313" key="14">
    <source>
        <dbReference type="EMBL" id="KAF7682883.1"/>
    </source>
</evidence>
<feature type="domain" description="SRP54-type proteins GTP-binding" evidence="13">
    <location>
        <begin position="266"/>
        <end position="279"/>
    </location>
</feature>
<sequence length="468" mass="51166">MLSDLGSAINKTLTSLFQSPVTDQSIETAINSVCTALLAANVSTKQVVGLRAKLRERLSATNIPGGINKAKVVNKAVFDELVNLLDPSTPVQRPVRGKPSTIVFVGLQGAGKTTSICKYAHYHQKKGFKVGIVCADTFRAGAFDQIKQNALKIKVPYFGGISPNPVIVAHEGVEKFRKEKFDLILVDTSGRHTQEKELFLEMQEVVEAVNPTNIVFVMDAGIGQSAEEQAKGFKDAVELGSIILTKIDGTNRAGGALTSVAATGCPIEFIGRGEGMEDFEVFDAHRFVGKMLGMGDIAGLAEKIQDLNIDEEKIIKKFQTGTFTLRDFYDQFQQLMSLGPLGKVMEMIPGFSNFKIPDESSFQKLVCIFDSLAESELDSSGELFETQPERMIRIAKGSGVSVEKVAELISQYRMMSGMMKKLSKAPGFGDLMKGDPSKMNLSQKTKLKQQARGMLPKEMFDQLSSFFN</sequence>
<evidence type="ECO:0000256" key="5">
    <source>
        <dbReference type="ARBA" id="ARBA00022801"/>
    </source>
</evidence>
<dbReference type="InterPro" id="IPR042101">
    <property type="entry name" value="SRP54_N_sf"/>
</dbReference>
<keyword evidence="7" id="KW-0342">GTP-binding</keyword>
<evidence type="ECO:0000256" key="11">
    <source>
        <dbReference type="ARBA" id="ARBA00035672"/>
    </source>
</evidence>
<evidence type="ECO:0000256" key="8">
    <source>
        <dbReference type="ARBA" id="ARBA00023135"/>
    </source>
</evidence>
<dbReference type="SUPFAM" id="SSF52540">
    <property type="entry name" value="P-loop containing nucleoside triphosphate hydrolases"/>
    <property type="match status" value="1"/>
</dbReference>
<dbReference type="Gene3D" id="1.10.260.30">
    <property type="entry name" value="Signal recognition particle, SRP54 subunit, M-domain"/>
    <property type="match status" value="1"/>
</dbReference>
<gene>
    <name evidence="14" type="primary">SRP54</name>
    <name evidence="14" type="ORF">TCON_1904</name>
</gene>
<accession>A0ABQ7HXI9</accession>
<evidence type="ECO:0000256" key="2">
    <source>
        <dbReference type="ARBA" id="ARBA00005450"/>
    </source>
</evidence>